<protein>
    <recommendedName>
        <fullName evidence="4">DUF4321 domain-containing protein</fullName>
    </recommendedName>
</protein>
<sequence length="78" mass="8394">MKKVFAIILGIVTLITAWSTIKMILALAHTDQNIYMSLAPLPINLSNPNTTVILVSAIIYAVVTITLAGLTIKLSKSK</sequence>
<feature type="transmembrane region" description="Helical" evidence="1">
    <location>
        <begin position="52"/>
        <end position="72"/>
    </location>
</feature>
<organism evidence="2 3">
    <name type="scientific">Staphylococcus marylandisciuri</name>
    <dbReference type="NCBI Taxonomy" id="2981529"/>
    <lineage>
        <taxon>Bacteria</taxon>
        <taxon>Bacillati</taxon>
        <taxon>Bacillota</taxon>
        <taxon>Bacilli</taxon>
        <taxon>Bacillales</taxon>
        <taxon>Staphylococcaceae</taxon>
        <taxon>Staphylococcus</taxon>
    </lineage>
</organism>
<keyword evidence="1" id="KW-0472">Membrane</keyword>
<comment type="caution">
    <text evidence="2">The sequence shown here is derived from an EMBL/GenBank/DDBJ whole genome shotgun (WGS) entry which is preliminary data.</text>
</comment>
<keyword evidence="1" id="KW-0812">Transmembrane</keyword>
<accession>A0ABT2QSN3</accession>
<gene>
    <name evidence="2" type="ORF">N9R04_10035</name>
</gene>
<evidence type="ECO:0000256" key="1">
    <source>
        <dbReference type="SAM" id="Phobius"/>
    </source>
</evidence>
<proteinExistence type="predicted"/>
<dbReference type="EMBL" id="JAOPKZ010000018">
    <property type="protein sequence ID" value="MCU5747011.1"/>
    <property type="molecule type" value="Genomic_DNA"/>
</dbReference>
<evidence type="ECO:0008006" key="4">
    <source>
        <dbReference type="Google" id="ProtNLM"/>
    </source>
</evidence>
<keyword evidence="3" id="KW-1185">Reference proteome</keyword>
<dbReference type="Proteomes" id="UP001209553">
    <property type="component" value="Unassembled WGS sequence"/>
</dbReference>
<evidence type="ECO:0000313" key="2">
    <source>
        <dbReference type="EMBL" id="MCU5747011.1"/>
    </source>
</evidence>
<evidence type="ECO:0000313" key="3">
    <source>
        <dbReference type="Proteomes" id="UP001209553"/>
    </source>
</evidence>
<reference evidence="2 3" key="1">
    <citation type="journal article" date="2023" name="Int. J. Syst. Evol. Microbiol.">
        <title>Streptococcus sciuri sp. nov., Staphylococcus marylandisciuri sp. nov. and Staphylococcus americanisciuri sp. nov., isolated from faeces of eastern grey squirrel (Sciurus carolinensis).</title>
        <authorList>
            <person name="Volokhov D.V."/>
            <person name="Zagorodnyaya T.A."/>
            <person name="Furtak V.A."/>
            <person name="Nattanmai G."/>
            <person name="Randall L."/>
            <person name="Jose S."/>
            <person name="Gao Y."/>
            <person name="Eisenberg T."/>
            <person name="Delmonte P."/>
            <person name="Blom J."/>
            <person name="Mitchell K.K."/>
        </authorList>
    </citation>
    <scope>NUCLEOTIDE SEQUENCE [LARGE SCALE GENOMIC DNA]</scope>
    <source>
        <strain evidence="2 3">SQ8-PEA</strain>
    </source>
</reference>
<name>A0ABT2QSN3_9STAP</name>
<keyword evidence="1" id="KW-1133">Transmembrane helix</keyword>